<sequence length="641" mass="69292">MTAEHDQALPVGTQLGDYRLDALIGHGGFGITYRAFDTQLAKFVAIKEYMPVEFATRRPDGTVAPRSARYADDFAWGRERFLDEARALARFRHVHIVPVLRYFEANGTAYTVMEFEDGHSVAQILRQPGRRLQPDEVRSLTEGMLSGLGAVHAQGFLHRDIKPSNVIVRRDGVPILIDFGAARQAMGGRTRTLTSILTPQYAPIEQYAMDGKQGPWTDIYSTAAVLHHAIAGFPPPEAVSRVGSDPYRPLAVTHADRFDGSMLSAIDRGLAFAPEQRPQTISEWRTLFGASLPRAEDAPTQRMATPVSASPRLGGVNRPAEEPAERNVSQTPPSSGRVRSRRRWPIILLVLGAIALWKYQPQIRERVFGTPKVETQTAMPAPVPVAPSGETPATSTPAPARAPVSAPAPVPATPQPPPAASESTAQKALVDQAQRAAGEARAMVERAEEAARAARAMAGEARIVAARAGRPDLENSERLTYGGGASYVGQVADGKRQGLGVAELGDGERQAGDWSADRMNGLGTVRLADDTRYAGQWKDGQSTGLGVREKPGVERAEGNFVGGRLEGFGLQRTLAEPNVVRLGEFHADLLDGPGVERIGERERYEGAFRNGQRNGYGQYTDADGKTRAGRWADGKLVESAP</sequence>
<dbReference type="PROSITE" id="PS00107">
    <property type="entry name" value="PROTEIN_KINASE_ATP"/>
    <property type="match status" value="1"/>
</dbReference>
<proteinExistence type="predicted"/>
<dbReference type="Proteomes" id="UP001198862">
    <property type="component" value="Unassembled WGS sequence"/>
</dbReference>
<reference evidence="9 10" key="1">
    <citation type="submission" date="2021-11" db="EMBL/GenBank/DDBJ databases">
        <authorList>
            <person name="Lee D.-H."/>
            <person name="Kim S.-B."/>
        </authorList>
    </citation>
    <scope>NUCLEOTIDE SEQUENCE [LARGE SCALE GENOMIC DNA]</scope>
    <source>
        <strain evidence="9 10">KCTC 52223</strain>
    </source>
</reference>
<dbReference type="PROSITE" id="PS50011">
    <property type="entry name" value="PROTEIN_KINASE_DOM"/>
    <property type="match status" value="1"/>
</dbReference>
<evidence type="ECO:0000256" key="3">
    <source>
        <dbReference type="ARBA" id="ARBA00022741"/>
    </source>
</evidence>
<dbReference type="PANTHER" id="PTHR43289:SF34">
    <property type="entry name" value="SERINE_THREONINE-PROTEIN KINASE YBDM-RELATED"/>
    <property type="match status" value="1"/>
</dbReference>
<feature type="compositionally biased region" description="Low complexity" evidence="7">
    <location>
        <begin position="386"/>
        <end position="405"/>
    </location>
</feature>
<feature type="region of interest" description="Disordered" evidence="7">
    <location>
        <begin position="609"/>
        <end position="641"/>
    </location>
</feature>
<organism evidence="9 10">
    <name type="scientific">Reyranella aquatilis</name>
    <dbReference type="NCBI Taxonomy" id="2035356"/>
    <lineage>
        <taxon>Bacteria</taxon>
        <taxon>Pseudomonadati</taxon>
        <taxon>Pseudomonadota</taxon>
        <taxon>Alphaproteobacteria</taxon>
        <taxon>Hyphomicrobiales</taxon>
        <taxon>Reyranellaceae</taxon>
        <taxon>Reyranella</taxon>
    </lineage>
</organism>
<dbReference type="Gene3D" id="1.10.510.10">
    <property type="entry name" value="Transferase(Phosphotransferase) domain 1"/>
    <property type="match status" value="1"/>
</dbReference>
<dbReference type="InterPro" id="IPR017441">
    <property type="entry name" value="Protein_kinase_ATP_BS"/>
</dbReference>
<comment type="caution">
    <text evidence="9">The sequence shown here is derived from an EMBL/GenBank/DDBJ whole genome shotgun (WGS) entry which is preliminary data.</text>
</comment>
<dbReference type="InterPro" id="IPR011009">
    <property type="entry name" value="Kinase-like_dom_sf"/>
</dbReference>
<dbReference type="InterPro" id="IPR008271">
    <property type="entry name" value="Ser/Thr_kinase_AS"/>
</dbReference>
<dbReference type="SUPFAM" id="SSF56112">
    <property type="entry name" value="Protein kinase-like (PK-like)"/>
    <property type="match status" value="1"/>
</dbReference>
<evidence type="ECO:0000256" key="1">
    <source>
        <dbReference type="ARBA" id="ARBA00022679"/>
    </source>
</evidence>
<keyword evidence="2" id="KW-0677">Repeat</keyword>
<feature type="binding site" evidence="6">
    <location>
        <position position="47"/>
    </location>
    <ligand>
        <name>ATP</name>
        <dbReference type="ChEBI" id="CHEBI:30616"/>
    </ligand>
</feature>
<dbReference type="PANTHER" id="PTHR43289">
    <property type="entry name" value="MITOGEN-ACTIVATED PROTEIN KINASE KINASE KINASE 20-RELATED"/>
    <property type="match status" value="1"/>
</dbReference>
<evidence type="ECO:0000256" key="5">
    <source>
        <dbReference type="ARBA" id="ARBA00022840"/>
    </source>
</evidence>
<feature type="region of interest" description="Disordered" evidence="7">
    <location>
        <begin position="294"/>
        <end position="339"/>
    </location>
</feature>
<evidence type="ECO:0000259" key="8">
    <source>
        <dbReference type="PROSITE" id="PS50011"/>
    </source>
</evidence>
<feature type="compositionally biased region" description="Pro residues" evidence="7">
    <location>
        <begin position="406"/>
        <end position="419"/>
    </location>
</feature>
<evidence type="ECO:0000313" key="10">
    <source>
        <dbReference type="Proteomes" id="UP001198862"/>
    </source>
</evidence>
<dbReference type="EMBL" id="JAJISD010000020">
    <property type="protein sequence ID" value="MCC8432933.1"/>
    <property type="molecule type" value="Genomic_DNA"/>
</dbReference>
<dbReference type="SMART" id="SM00698">
    <property type="entry name" value="MORN"/>
    <property type="match status" value="4"/>
</dbReference>
<accession>A0ABS8L4Y1</accession>
<keyword evidence="3 6" id="KW-0547">Nucleotide-binding</keyword>
<gene>
    <name evidence="9" type="ORF">LJ725_28525</name>
</gene>
<dbReference type="InterPro" id="IPR000719">
    <property type="entry name" value="Prot_kinase_dom"/>
</dbReference>
<keyword evidence="5 6" id="KW-0067">ATP-binding</keyword>
<evidence type="ECO:0000256" key="6">
    <source>
        <dbReference type="PROSITE-ProRule" id="PRU10141"/>
    </source>
</evidence>
<feature type="domain" description="Protein kinase" evidence="8">
    <location>
        <begin position="18"/>
        <end position="289"/>
    </location>
</feature>
<keyword evidence="10" id="KW-1185">Reference proteome</keyword>
<evidence type="ECO:0000313" key="9">
    <source>
        <dbReference type="EMBL" id="MCC8432933.1"/>
    </source>
</evidence>
<evidence type="ECO:0000256" key="7">
    <source>
        <dbReference type="SAM" id="MobiDB-lite"/>
    </source>
</evidence>
<dbReference type="SMART" id="SM00220">
    <property type="entry name" value="S_TKc"/>
    <property type="match status" value="1"/>
</dbReference>
<dbReference type="CDD" id="cd14014">
    <property type="entry name" value="STKc_PknB_like"/>
    <property type="match status" value="1"/>
</dbReference>
<dbReference type="Gene3D" id="2.20.110.10">
    <property type="entry name" value="Histone H3 K4-specific methyltransferase SET7/9 N-terminal domain"/>
    <property type="match status" value="2"/>
</dbReference>
<evidence type="ECO:0000256" key="4">
    <source>
        <dbReference type="ARBA" id="ARBA00022777"/>
    </source>
</evidence>
<keyword evidence="1" id="KW-0808">Transferase</keyword>
<dbReference type="InterPro" id="IPR003409">
    <property type="entry name" value="MORN"/>
</dbReference>
<feature type="compositionally biased region" description="Basic and acidic residues" evidence="7">
    <location>
        <begin position="622"/>
        <end position="641"/>
    </location>
</feature>
<keyword evidence="4 9" id="KW-0418">Kinase</keyword>
<evidence type="ECO:0000256" key="2">
    <source>
        <dbReference type="ARBA" id="ARBA00022737"/>
    </source>
</evidence>
<protein>
    <submittedName>
        <fullName evidence="9">Protein kinase</fullName>
    </submittedName>
</protein>
<dbReference type="RefSeq" id="WP_230554302.1">
    <property type="nucleotide sequence ID" value="NZ_JAJISD010000020.1"/>
</dbReference>
<dbReference type="Pfam" id="PF02493">
    <property type="entry name" value="MORN"/>
    <property type="match status" value="5"/>
</dbReference>
<dbReference type="Pfam" id="PF00069">
    <property type="entry name" value="Pkinase"/>
    <property type="match status" value="1"/>
</dbReference>
<dbReference type="SUPFAM" id="SSF82185">
    <property type="entry name" value="Histone H3 K4-specific methyltransferase SET7/9 N-terminal domain"/>
    <property type="match status" value="2"/>
</dbReference>
<dbReference type="Gene3D" id="3.30.200.20">
    <property type="entry name" value="Phosphorylase Kinase, domain 1"/>
    <property type="match status" value="1"/>
</dbReference>
<dbReference type="PROSITE" id="PS00108">
    <property type="entry name" value="PROTEIN_KINASE_ST"/>
    <property type="match status" value="1"/>
</dbReference>
<feature type="region of interest" description="Disordered" evidence="7">
    <location>
        <begin position="375"/>
        <end position="436"/>
    </location>
</feature>
<dbReference type="GO" id="GO:0016301">
    <property type="term" value="F:kinase activity"/>
    <property type="evidence" value="ECO:0007669"/>
    <property type="project" value="UniProtKB-KW"/>
</dbReference>
<name>A0ABS8L4Y1_9HYPH</name>